<evidence type="ECO:0000313" key="3">
    <source>
        <dbReference type="Proteomes" id="UP000789396"/>
    </source>
</evidence>
<feature type="region of interest" description="Disordered" evidence="1">
    <location>
        <begin position="30"/>
        <end position="73"/>
    </location>
</feature>
<evidence type="ECO:0000313" key="2">
    <source>
        <dbReference type="EMBL" id="CAG8638637.1"/>
    </source>
</evidence>
<accession>A0A9N9DKH1</accession>
<dbReference type="EMBL" id="CAJVPZ010012320">
    <property type="protein sequence ID" value="CAG8638637.1"/>
    <property type="molecule type" value="Genomic_DNA"/>
</dbReference>
<gene>
    <name evidence="2" type="ORF">RFULGI_LOCUS7993</name>
</gene>
<evidence type="ECO:0000256" key="1">
    <source>
        <dbReference type="SAM" id="MobiDB-lite"/>
    </source>
</evidence>
<organism evidence="2 3">
    <name type="scientific">Racocetra fulgida</name>
    <dbReference type="NCBI Taxonomy" id="60492"/>
    <lineage>
        <taxon>Eukaryota</taxon>
        <taxon>Fungi</taxon>
        <taxon>Fungi incertae sedis</taxon>
        <taxon>Mucoromycota</taxon>
        <taxon>Glomeromycotina</taxon>
        <taxon>Glomeromycetes</taxon>
        <taxon>Diversisporales</taxon>
        <taxon>Gigasporaceae</taxon>
        <taxon>Racocetra</taxon>
    </lineage>
</organism>
<proteinExistence type="predicted"/>
<comment type="caution">
    <text evidence="2">The sequence shown here is derived from an EMBL/GenBank/DDBJ whole genome shotgun (WGS) entry which is preliminary data.</text>
</comment>
<keyword evidence="3" id="KW-1185">Reference proteome</keyword>
<dbReference type="Proteomes" id="UP000789396">
    <property type="component" value="Unassembled WGS sequence"/>
</dbReference>
<protein>
    <submittedName>
        <fullName evidence="2">2252_t:CDS:1</fullName>
    </submittedName>
</protein>
<feature type="non-terminal residue" evidence="2">
    <location>
        <position position="1"/>
    </location>
</feature>
<feature type="compositionally biased region" description="Low complexity" evidence="1">
    <location>
        <begin position="116"/>
        <end position="125"/>
    </location>
</feature>
<sequence>NNYQHITSVSINSLSQPTLTNLLSQELETFDRPSDENETSYNFDDENRINHDFDDENEINYDSNNENGINYDLDDENGINYDFDNSTNIAESSSYTENSVSFQGHCLPDDFDQSDQDSTSCQSDVDQSEQYSNPNQSDKNDNSDQDEYEEIDINEETDDEDYEKITPFSSSLNPKTIYPYQSITARIASILADKSNERLMDSPFKRQIEKGVLGDIYDGKVWQEFLDEQGQPFFVGDKAELKEAAHQYI</sequence>
<feature type="region of interest" description="Disordered" evidence="1">
    <location>
        <begin position="92"/>
        <end position="147"/>
    </location>
</feature>
<feature type="compositionally biased region" description="Polar residues" evidence="1">
    <location>
        <begin position="92"/>
        <end position="102"/>
    </location>
</feature>
<dbReference type="AlphaFoldDB" id="A0A9N9DKH1"/>
<reference evidence="2" key="1">
    <citation type="submission" date="2021-06" db="EMBL/GenBank/DDBJ databases">
        <authorList>
            <person name="Kallberg Y."/>
            <person name="Tangrot J."/>
            <person name="Rosling A."/>
        </authorList>
    </citation>
    <scope>NUCLEOTIDE SEQUENCE</scope>
    <source>
        <strain evidence="2">IN212</strain>
    </source>
</reference>
<name>A0A9N9DKH1_9GLOM</name>
<dbReference type="OrthoDB" id="2382535at2759"/>